<dbReference type="Pfam" id="PF09377">
    <property type="entry name" value="SBDS_domain_II"/>
    <property type="match status" value="1"/>
</dbReference>
<evidence type="ECO:0000256" key="1">
    <source>
        <dbReference type="ARBA" id="ARBA00007433"/>
    </source>
</evidence>
<reference evidence="5 6" key="1">
    <citation type="journal article" date="2003" name="Proc. Natl. Acad. Sci. U.S.A.">
        <title>The genome of Nanoarchaeum equitans: insights into early archaeal evolution and derived parasitism.</title>
        <authorList>
            <person name="Waters E."/>
            <person name="Hohn M.J."/>
            <person name="Ahel I."/>
            <person name="Graham D.E."/>
            <person name="Adams M.D."/>
            <person name="Barnstead M."/>
            <person name="Beeson K.Y."/>
            <person name="Bibbs L."/>
            <person name="Bolanos R."/>
            <person name="Keller M."/>
            <person name="Kretz K."/>
            <person name="Lin X."/>
            <person name="Mathur E."/>
            <person name="Ni J."/>
            <person name="Podar M."/>
            <person name="Richardson T."/>
            <person name="Sutton G.G."/>
            <person name="Simon M."/>
            <person name="Soll D."/>
            <person name="Stetter K.O."/>
            <person name="Short J.M."/>
            <person name="Noordewier M."/>
        </authorList>
    </citation>
    <scope>NUCLEOTIDE SEQUENCE [LARGE SCALE GENOMIC DNA]</scope>
    <source>
        <strain evidence="5 6">Kin4-M</strain>
    </source>
</reference>
<organism evidence="5 6">
    <name type="scientific">Nanoarchaeum equitans (strain Kin4-M)</name>
    <dbReference type="NCBI Taxonomy" id="228908"/>
    <lineage>
        <taxon>Archaea</taxon>
        <taxon>Nanobdellota</taxon>
        <taxon>Candidatus Nanoarchaeia</taxon>
        <taxon>Nanoarchaeales</taxon>
        <taxon>Nanoarchaeaceae</taxon>
        <taxon>Nanoarchaeum</taxon>
    </lineage>
</organism>
<accession>Q74M40</accession>
<gene>
    <name evidence="5" type="ordered locus">NEQ524</name>
</gene>
<dbReference type="Gene3D" id="3.30.70.240">
    <property type="match status" value="1"/>
</dbReference>
<dbReference type="Pfam" id="PF20268">
    <property type="entry name" value="SBDS_C"/>
    <property type="match status" value="1"/>
</dbReference>
<dbReference type="HOGENOM" id="CLU_043216_2_0_2"/>
<dbReference type="SUPFAM" id="SSF54980">
    <property type="entry name" value="EF-G C-terminal domain-like"/>
    <property type="match status" value="1"/>
</dbReference>
<proteinExistence type="inferred from homology"/>
<dbReference type="InterPro" id="IPR046928">
    <property type="entry name" value="SDO1/SBDS_C"/>
</dbReference>
<feature type="domain" description="Ribosome maturation protein SDO1/SBDS N-terminal" evidence="2">
    <location>
        <begin position="3"/>
        <end position="87"/>
    </location>
</feature>
<dbReference type="Gene3D" id="3.30.1250.10">
    <property type="entry name" value="Ribosome maturation protein SBDS, N-terminal domain"/>
    <property type="match status" value="1"/>
</dbReference>
<sequence>MKEVIARLKIGKETFEVYVDFEEAIKLKEGKPYDKEKLLLVPEIFRNVKTGERQSEEVLKKVFKTTDVYVIAEQIIKKGQLQIPTEYKRKIKEELKRKIIELIRKNYIDPRTGLPYTYQRIELAMEKAKINIDITKPAEAQLESIVKELKKIIPLKGEKIRIVIKIPNEYIYKAYSYIKSFRPQKEEFSDNYYAILSLPAGIYQEFIEKIEKLTEGNAEIKELERY</sequence>
<feature type="domain" description="Ribosome maturation protein SDO1/SBDS central" evidence="3">
    <location>
        <begin position="97"/>
        <end position="156"/>
    </location>
</feature>
<evidence type="ECO:0000259" key="3">
    <source>
        <dbReference type="Pfam" id="PF09377"/>
    </source>
</evidence>
<dbReference type="Gene3D" id="1.10.10.900">
    <property type="entry name" value="SBDS protein C-terminal domain, subdomain 1"/>
    <property type="match status" value="1"/>
</dbReference>
<dbReference type="NCBIfam" id="TIGR00291">
    <property type="entry name" value="RNA_SBDS"/>
    <property type="match status" value="1"/>
</dbReference>
<feature type="domain" description="Ribosome maturation protein SDO1/SBDS C-terminal" evidence="4">
    <location>
        <begin position="160"/>
        <end position="224"/>
    </location>
</feature>
<dbReference type="EnsemblBacteria" id="AAR39366">
    <property type="protein sequence ID" value="AAR39366"/>
    <property type="gene ID" value="NEQ524"/>
</dbReference>
<dbReference type="InterPro" id="IPR002140">
    <property type="entry name" value="Sdo1/SBDS"/>
</dbReference>
<dbReference type="Pfam" id="PF01172">
    <property type="entry name" value="SBDS_N"/>
    <property type="match status" value="1"/>
</dbReference>
<dbReference type="STRING" id="228908.NEQ524"/>
<comment type="similarity">
    <text evidence="1">Belongs to the SDO1/SBDS family.</text>
</comment>
<evidence type="ECO:0000313" key="5">
    <source>
        <dbReference type="EMBL" id="AAR39366.1"/>
    </source>
</evidence>
<dbReference type="InterPro" id="IPR037188">
    <property type="entry name" value="Sdo1/SBDS_central_sf"/>
</dbReference>
<evidence type="ECO:0000313" key="6">
    <source>
        <dbReference type="Proteomes" id="UP000000578"/>
    </source>
</evidence>
<dbReference type="InterPro" id="IPR039100">
    <property type="entry name" value="Sdo1/SBDS-like"/>
</dbReference>
<dbReference type="InterPro" id="IPR036786">
    <property type="entry name" value="Ribosome_mat_SBDS_N_sf"/>
</dbReference>
<dbReference type="Proteomes" id="UP000000578">
    <property type="component" value="Chromosome"/>
</dbReference>
<name>Q74M40_NANEQ</name>
<keyword evidence="6" id="KW-1185">Reference proteome</keyword>
<dbReference type="EMBL" id="AE017199">
    <property type="protein sequence ID" value="AAR39366.1"/>
    <property type="molecule type" value="Genomic_DNA"/>
</dbReference>
<dbReference type="PANTHER" id="PTHR10927">
    <property type="entry name" value="RIBOSOME MATURATION PROTEIN SBDS"/>
    <property type="match status" value="1"/>
</dbReference>
<dbReference type="SUPFAM" id="SSF89895">
    <property type="entry name" value="FYSH domain"/>
    <property type="match status" value="1"/>
</dbReference>
<dbReference type="AlphaFoldDB" id="Q74M40"/>
<dbReference type="SUPFAM" id="SSF109728">
    <property type="entry name" value="Hypothetical protein AF0491, middle domain"/>
    <property type="match status" value="1"/>
</dbReference>
<evidence type="ECO:0000259" key="2">
    <source>
        <dbReference type="Pfam" id="PF01172"/>
    </source>
</evidence>
<dbReference type="PANTHER" id="PTHR10927:SF4">
    <property type="entry name" value="RIBOSOME MATURATION PROTEIN SDO1 HOMOLOG"/>
    <property type="match status" value="1"/>
</dbReference>
<dbReference type="GO" id="GO:0042256">
    <property type="term" value="P:cytosolic ribosome assembly"/>
    <property type="evidence" value="ECO:0007669"/>
    <property type="project" value="InterPro"/>
</dbReference>
<evidence type="ECO:0000259" key="4">
    <source>
        <dbReference type="Pfam" id="PF20268"/>
    </source>
</evidence>
<protein>
    <submittedName>
        <fullName evidence="5">NEQ524</fullName>
    </submittedName>
</protein>
<dbReference type="KEGG" id="neq:NEQ524"/>
<dbReference type="InterPro" id="IPR035647">
    <property type="entry name" value="EFG_III/V"/>
</dbReference>
<dbReference type="InterPro" id="IPR019783">
    <property type="entry name" value="SDO1/SBDS_N"/>
</dbReference>
<dbReference type="InterPro" id="IPR018978">
    <property type="entry name" value="SDO1/SBDS_central"/>
</dbReference>
<dbReference type="BioCyc" id="NEQU228908:GJB6-557-MONOMER"/>